<dbReference type="RefSeq" id="WP_069331954.1">
    <property type="nucleotide sequence ID" value="NZ_MABH01000134.1"/>
</dbReference>
<dbReference type="SUPFAM" id="SSF56925">
    <property type="entry name" value="OMPA-like"/>
    <property type="match status" value="1"/>
</dbReference>
<accession>A0ABX5J601</accession>
<proteinExistence type="predicted"/>
<dbReference type="Gene3D" id="2.40.160.20">
    <property type="match status" value="1"/>
</dbReference>
<evidence type="ECO:0000313" key="5">
    <source>
        <dbReference type="Proteomes" id="UP000240800"/>
    </source>
</evidence>
<reference evidence="4 5" key="1">
    <citation type="submission" date="2018-04" db="EMBL/GenBank/DDBJ databases">
        <title>Genomic Encyclopedia of Type Strains, Phase III (KMG-III): the genomes of soil and plant-associated and newly described type strains.</title>
        <authorList>
            <person name="Whitman W."/>
        </authorList>
    </citation>
    <scope>NUCLEOTIDE SEQUENCE [LARGE SCALE GENOMIC DNA]</scope>
    <source>
        <strain evidence="4 5">JA192</strain>
    </source>
</reference>
<keyword evidence="5" id="KW-1185">Reference proteome</keyword>
<gene>
    <name evidence="4" type="ORF">C8J29_11094</name>
</gene>
<dbReference type="Pfam" id="PF13505">
    <property type="entry name" value="OMP_b-brl"/>
    <property type="match status" value="1"/>
</dbReference>
<evidence type="ECO:0000256" key="1">
    <source>
        <dbReference type="ARBA" id="ARBA00022729"/>
    </source>
</evidence>
<keyword evidence="1 2" id="KW-0732">Signal</keyword>
<organism evidence="4 5">
    <name type="scientific">Cereibacter johrii</name>
    <dbReference type="NCBI Taxonomy" id="445629"/>
    <lineage>
        <taxon>Bacteria</taxon>
        <taxon>Pseudomonadati</taxon>
        <taxon>Pseudomonadota</taxon>
        <taxon>Alphaproteobacteria</taxon>
        <taxon>Rhodobacterales</taxon>
        <taxon>Paracoccaceae</taxon>
        <taxon>Cereibacter</taxon>
    </lineage>
</organism>
<dbReference type="InterPro" id="IPR027385">
    <property type="entry name" value="Beta-barrel_OMP"/>
</dbReference>
<feature type="chain" id="PRO_5046719111" evidence="2">
    <location>
        <begin position="20"/>
        <end position="198"/>
    </location>
</feature>
<evidence type="ECO:0000259" key="3">
    <source>
        <dbReference type="Pfam" id="PF13505"/>
    </source>
</evidence>
<dbReference type="Proteomes" id="UP000240800">
    <property type="component" value="Unassembled WGS sequence"/>
</dbReference>
<evidence type="ECO:0000313" key="4">
    <source>
        <dbReference type="EMBL" id="PTM75874.1"/>
    </source>
</evidence>
<evidence type="ECO:0000256" key="2">
    <source>
        <dbReference type="SAM" id="SignalP"/>
    </source>
</evidence>
<dbReference type="InterPro" id="IPR011250">
    <property type="entry name" value="OMP/PagP_B-barrel"/>
</dbReference>
<feature type="signal peptide" evidence="2">
    <location>
        <begin position="1"/>
        <end position="19"/>
    </location>
</feature>
<name>A0ABX5J601_9RHOB</name>
<dbReference type="EMBL" id="PZZW01000010">
    <property type="protein sequence ID" value="PTM75874.1"/>
    <property type="molecule type" value="Genomic_DNA"/>
</dbReference>
<comment type="caution">
    <text evidence="4">The sequence shown here is derived from an EMBL/GenBank/DDBJ whole genome shotgun (WGS) entry which is preliminary data.</text>
</comment>
<feature type="domain" description="Outer membrane protein beta-barrel" evidence="3">
    <location>
        <begin position="36"/>
        <end position="198"/>
    </location>
</feature>
<protein>
    <submittedName>
        <fullName evidence="4">Opacity protein-like surface antigen</fullName>
    </submittedName>
</protein>
<sequence>MKRIAVLALGGLLAAPAFAGGPLTVTAEPAIEPAPVPVMVAPVTDWSGFYVGGQLGYGDINTDIDGYDGNGAIGGVHAGYRYDFGRAVVGAELAYDISNIEIGDADDELDNLATLKLMAGGKVGRGLLYATVGGTWADVSSDAGDPDDGYLYGIGYDHMLNDRWSIGAELLRHTWDSFDDAGTDADATTLQAKVGFRF</sequence>